<dbReference type="AlphaFoldDB" id="A0A8W8J7S8"/>
<proteinExistence type="predicted"/>
<protein>
    <recommendedName>
        <fullName evidence="8">VWFA domain-containing protein</fullName>
    </recommendedName>
</protein>
<dbReference type="SUPFAM" id="SSF53300">
    <property type="entry name" value="vWA-like"/>
    <property type="match status" value="1"/>
</dbReference>
<dbReference type="Gene3D" id="3.40.50.410">
    <property type="entry name" value="von Willebrand factor, type A domain"/>
    <property type="match status" value="1"/>
</dbReference>
<dbReference type="OrthoDB" id="6089693at2759"/>
<evidence type="ECO:0000256" key="1">
    <source>
        <dbReference type="PROSITE-ProRule" id="PRU00043"/>
    </source>
</evidence>
<reference evidence="6" key="1">
    <citation type="submission" date="2022-08" db="UniProtKB">
        <authorList>
            <consortium name="EnsemblMetazoa"/>
        </authorList>
    </citation>
    <scope>IDENTIFICATION</scope>
    <source>
        <strain evidence="6">05x7-T-G4-1.051#20</strain>
    </source>
</reference>
<dbReference type="InterPro" id="IPR002126">
    <property type="entry name" value="Cadherin-like_dom"/>
</dbReference>
<feature type="domain" description="VWFA" evidence="4">
    <location>
        <begin position="30"/>
        <end position="162"/>
    </location>
</feature>
<feature type="chain" id="PRO_5036504254" description="VWFA domain-containing protein" evidence="3">
    <location>
        <begin position="22"/>
        <end position="643"/>
    </location>
</feature>
<feature type="domain" description="Cadherin" evidence="5">
    <location>
        <begin position="464"/>
        <end position="567"/>
    </location>
</feature>
<keyword evidence="2" id="KW-1133">Transmembrane helix</keyword>
<dbReference type="Proteomes" id="UP000005408">
    <property type="component" value="Unassembled WGS sequence"/>
</dbReference>
<dbReference type="PROSITE" id="PS50268">
    <property type="entry name" value="CADHERIN_2"/>
    <property type="match status" value="1"/>
</dbReference>
<dbReference type="PROSITE" id="PS50234">
    <property type="entry name" value="VWFA"/>
    <property type="match status" value="1"/>
</dbReference>
<dbReference type="InterPro" id="IPR015919">
    <property type="entry name" value="Cadherin-like_sf"/>
</dbReference>
<dbReference type="InterPro" id="IPR036465">
    <property type="entry name" value="vWFA_dom_sf"/>
</dbReference>
<dbReference type="CDD" id="cd11304">
    <property type="entry name" value="Cadherin_repeat"/>
    <property type="match status" value="1"/>
</dbReference>
<sequence>MEKNFLSTAVIFSFLIVRASGFCGVHQTLDVVILYDVSSSMKSTSIAYQVSFIHNLAGNIYLHSDHTNIAGIGVGNTAHYGWGLRDYLTTDDLMARMQNITATSEGSDISPGMDMAWNNIFSNNTRSGSTRWVLVFTDTKVMSSTTSLDAIKAAGIKVGFISTLSATDYTSYASDSRYILGGISWATLDSDLPTVISMICPPYCESFDFYYELPNSMAVIADTNSNVGYYLISESKGPSAYNIHCCGALSSLEFKAATSGSFVLQVWRAEYLIYQTTITATGGYQTHVFSPKVAIAMSDIIGWYSAGVNPIGMATSCVGDLCPQDIKIVTDMGSLSVGDFYDWSSASTMPDTAFAIKFTIVNGTVPTFSGGSSPISISESLTVGSSVTVVSLTDDFGDQFMFSDLGNPYFEINQTTGLISLMTSLPVTGVETPYFLTMSVIDSCFNTASIAINITTFVQPLAINNLPTEVEIGDDVSFETLLIVINATDPAADSISCILSSILPNTTNFRLDDYLNGTAGMFLNAGAALDFKTVEEYKISITCTGMSSTESFMTVRILDKSVTTPYTVPAWAAGAIVVSVGSVGVVLAMVCFLIVVILATTDEAEVMPPMEEDENDKTPLDDVAQMCKIIDRWESEQEGVGEI</sequence>
<dbReference type="GO" id="GO:0007156">
    <property type="term" value="P:homophilic cell adhesion via plasma membrane adhesion molecules"/>
    <property type="evidence" value="ECO:0007669"/>
    <property type="project" value="InterPro"/>
</dbReference>
<dbReference type="GO" id="GO:0005509">
    <property type="term" value="F:calcium ion binding"/>
    <property type="evidence" value="ECO:0007669"/>
    <property type="project" value="UniProtKB-UniRule"/>
</dbReference>
<keyword evidence="7" id="KW-1185">Reference proteome</keyword>
<keyword evidence="3" id="KW-0732">Signal</keyword>
<accession>A0A8W8J7S8</accession>
<dbReference type="SMART" id="SM00327">
    <property type="entry name" value="VWA"/>
    <property type="match status" value="1"/>
</dbReference>
<feature type="transmembrane region" description="Helical" evidence="2">
    <location>
        <begin position="570"/>
        <end position="600"/>
    </location>
</feature>
<name>A0A8W8J7S8_MAGGI</name>
<keyword evidence="2" id="KW-0812">Transmembrane</keyword>
<dbReference type="EnsemblMetazoa" id="G17731.2">
    <property type="protein sequence ID" value="G17731.2:cds"/>
    <property type="gene ID" value="G17731"/>
</dbReference>
<dbReference type="CDD" id="cd00198">
    <property type="entry name" value="vWFA"/>
    <property type="match status" value="1"/>
</dbReference>
<dbReference type="GO" id="GO:0016020">
    <property type="term" value="C:membrane"/>
    <property type="evidence" value="ECO:0007669"/>
    <property type="project" value="InterPro"/>
</dbReference>
<evidence type="ECO:0008006" key="8">
    <source>
        <dbReference type="Google" id="ProtNLM"/>
    </source>
</evidence>
<feature type="signal peptide" evidence="3">
    <location>
        <begin position="1"/>
        <end position="21"/>
    </location>
</feature>
<evidence type="ECO:0000313" key="7">
    <source>
        <dbReference type="Proteomes" id="UP000005408"/>
    </source>
</evidence>
<organism evidence="6 7">
    <name type="scientific">Magallana gigas</name>
    <name type="common">Pacific oyster</name>
    <name type="synonym">Crassostrea gigas</name>
    <dbReference type="NCBI Taxonomy" id="29159"/>
    <lineage>
        <taxon>Eukaryota</taxon>
        <taxon>Metazoa</taxon>
        <taxon>Spiralia</taxon>
        <taxon>Lophotrochozoa</taxon>
        <taxon>Mollusca</taxon>
        <taxon>Bivalvia</taxon>
        <taxon>Autobranchia</taxon>
        <taxon>Pteriomorphia</taxon>
        <taxon>Ostreida</taxon>
        <taxon>Ostreoidea</taxon>
        <taxon>Ostreidae</taxon>
        <taxon>Magallana</taxon>
    </lineage>
</organism>
<dbReference type="Pfam" id="PF00092">
    <property type="entry name" value="VWA"/>
    <property type="match status" value="1"/>
</dbReference>
<keyword evidence="1" id="KW-0106">Calcium</keyword>
<dbReference type="SUPFAM" id="SSF49313">
    <property type="entry name" value="Cadherin-like"/>
    <property type="match status" value="1"/>
</dbReference>
<evidence type="ECO:0000313" key="6">
    <source>
        <dbReference type="EnsemblMetazoa" id="G17731.2:cds"/>
    </source>
</evidence>
<evidence type="ECO:0000259" key="5">
    <source>
        <dbReference type="PROSITE" id="PS50268"/>
    </source>
</evidence>
<dbReference type="Gene3D" id="2.60.40.60">
    <property type="entry name" value="Cadherins"/>
    <property type="match status" value="1"/>
</dbReference>
<dbReference type="InterPro" id="IPR002035">
    <property type="entry name" value="VWF_A"/>
</dbReference>
<keyword evidence="2" id="KW-0472">Membrane</keyword>
<evidence type="ECO:0000256" key="2">
    <source>
        <dbReference type="SAM" id="Phobius"/>
    </source>
</evidence>
<evidence type="ECO:0000256" key="3">
    <source>
        <dbReference type="SAM" id="SignalP"/>
    </source>
</evidence>
<evidence type="ECO:0000259" key="4">
    <source>
        <dbReference type="PROSITE" id="PS50234"/>
    </source>
</evidence>